<keyword evidence="2 5" id="KW-0479">Metal-binding</keyword>
<dbReference type="OrthoDB" id="1069523at2759"/>
<accession>A0A9W8VDI7</accession>
<proteinExistence type="inferred from homology"/>
<name>A0A9W8VDI7_9HYPO</name>
<dbReference type="PANTHER" id="PTHR10543:SF89">
    <property type="entry name" value="CAROTENOID 9,10(9',10')-CLEAVAGE DIOXYGENASE 1"/>
    <property type="match status" value="1"/>
</dbReference>
<dbReference type="GO" id="GO:0046872">
    <property type="term" value="F:metal ion binding"/>
    <property type="evidence" value="ECO:0007669"/>
    <property type="project" value="UniProtKB-KW"/>
</dbReference>
<dbReference type="PANTHER" id="PTHR10543">
    <property type="entry name" value="BETA-CAROTENE DIOXYGENASE"/>
    <property type="match status" value="1"/>
</dbReference>
<evidence type="ECO:0000256" key="2">
    <source>
        <dbReference type="ARBA" id="ARBA00022723"/>
    </source>
</evidence>
<dbReference type="Pfam" id="PF03055">
    <property type="entry name" value="RPE65"/>
    <property type="match status" value="1"/>
</dbReference>
<feature type="binding site" evidence="5">
    <location>
        <position position="291"/>
    </location>
    <ligand>
        <name>Fe cation</name>
        <dbReference type="ChEBI" id="CHEBI:24875"/>
        <note>catalytic</note>
    </ligand>
</feature>
<sequence length="496" mass="56391">MAGHFFQPTNNNVFPETEYFKGFMEPCRFEGEVYDLEVIGKIPKEINGTFYRNMPDPQVAPFARDDMWFNGDGNISAFRIEDGHIDFKQRYVRTEKFVREREARRALIGKYRNPFTDAEPFKIRSMANTNIVYFNGKMLACKEDSPPYAMDPETLETLGVETFDGQLKSETFTAHPKIDAVSGELIGFGYEAKGIATDDICYFSIKPDGIISEELWFKQPQLSMIHDFAVTENWIVLPLIPHICDPERMKNGGEHWYWDPNMPIYFVVLPRRGGKPEDVKYFHAPNAFPGHTANAYEDSDGNLLVDLTIASDNAFDFFPDKNGVKPDTTKLQAPLKRFTINPRSDVAELPPAKILLETSCEFSRIDDRFATRRYRHVFSILMDPTLGTDYPAVMKANPGAFFNGIGHLDLETGEFGKWSAGPRAGFQEPTFIPRSKDAPEGDGFLIVLVNDYEAMRSNLVIIDVNKFQEPVATVRLPFRLRPGLHGNWVDAADLEN</sequence>
<dbReference type="GO" id="GO:0010436">
    <property type="term" value="F:carotenoid dioxygenase activity"/>
    <property type="evidence" value="ECO:0007669"/>
    <property type="project" value="TreeGrafter"/>
</dbReference>
<reference evidence="6" key="1">
    <citation type="submission" date="2022-09" db="EMBL/GenBank/DDBJ databases">
        <title>Fusarium specimens isolated from Avocado Roots.</title>
        <authorList>
            <person name="Stajich J."/>
            <person name="Roper C."/>
            <person name="Heimlech-Rivalta G."/>
        </authorList>
    </citation>
    <scope>NUCLEOTIDE SEQUENCE</scope>
    <source>
        <strain evidence="6">CF00136</strain>
    </source>
</reference>
<feature type="binding site" evidence="5">
    <location>
        <position position="485"/>
    </location>
    <ligand>
        <name>Fe cation</name>
        <dbReference type="ChEBI" id="CHEBI:24875"/>
        <note>catalytic</note>
    </ligand>
</feature>
<evidence type="ECO:0000256" key="1">
    <source>
        <dbReference type="ARBA" id="ARBA00006787"/>
    </source>
</evidence>
<keyword evidence="7" id="KW-1185">Reference proteome</keyword>
<evidence type="ECO:0000313" key="6">
    <source>
        <dbReference type="EMBL" id="KAJ4253435.1"/>
    </source>
</evidence>
<evidence type="ECO:0008006" key="8">
    <source>
        <dbReference type="Google" id="ProtNLM"/>
    </source>
</evidence>
<evidence type="ECO:0000256" key="5">
    <source>
        <dbReference type="PIRSR" id="PIRSR604294-1"/>
    </source>
</evidence>
<dbReference type="Proteomes" id="UP001152049">
    <property type="component" value="Unassembled WGS sequence"/>
</dbReference>
<dbReference type="EMBL" id="JAOQAZ010000024">
    <property type="protein sequence ID" value="KAJ4253435.1"/>
    <property type="molecule type" value="Genomic_DNA"/>
</dbReference>
<keyword evidence="3" id="KW-0560">Oxidoreductase</keyword>
<evidence type="ECO:0000256" key="3">
    <source>
        <dbReference type="ARBA" id="ARBA00023002"/>
    </source>
</evidence>
<comment type="similarity">
    <text evidence="1">Belongs to the carotenoid oxygenase family.</text>
</comment>
<protein>
    <recommendedName>
        <fullName evidence="8">Lignostilbene dioxygenase</fullName>
    </recommendedName>
</protein>
<dbReference type="GO" id="GO:0016121">
    <property type="term" value="P:carotene catabolic process"/>
    <property type="evidence" value="ECO:0007669"/>
    <property type="project" value="TreeGrafter"/>
</dbReference>
<dbReference type="InterPro" id="IPR004294">
    <property type="entry name" value="Carotenoid_Oase"/>
</dbReference>
<gene>
    <name evidence="6" type="ORF">NW762_010593</name>
</gene>
<comment type="caution">
    <text evidence="6">The sequence shown here is derived from an EMBL/GenBank/DDBJ whole genome shotgun (WGS) entry which is preliminary data.</text>
</comment>
<dbReference type="AlphaFoldDB" id="A0A9W8VDI7"/>
<feature type="binding site" evidence="5">
    <location>
        <position position="226"/>
    </location>
    <ligand>
        <name>Fe cation</name>
        <dbReference type="ChEBI" id="CHEBI:24875"/>
        <note>catalytic</note>
    </ligand>
</feature>
<evidence type="ECO:0000256" key="4">
    <source>
        <dbReference type="ARBA" id="ARBA00023004"/>
    </source>
</evidence>
<evidence type="ECO:0000313" key="7">
    <source>
        <dbReference type="Proteomes" id="UP001152049"/>
    </source>
</evidence>
<keyword evidence="4 5" id="KW-0408">Iron</keyword>
<organism evidence="6 7">
    <name type="scientific">Fusarium torreyae</name>
    <dbReference type="NCBI Taxonomy" id="1237075"/>
    <lineage>
        <taxon>Eukaryota</taxon>
        <taxon>Fungi</taxon>
        <taxon>Dikarya</taxon>
        <taxon>Ascomycota</taxon>
        <taxon>Pezizomycotina</taxon>
        <taxon>Sordariomycetes</taxon>
        <taxon>Hypocreomycetidae</taxon>
        <taxon>Hypocreales</taxon>
        <taxon>Nectriaceae</taxon>
        <taxon>Fusarium</taxon>
    </lineage>
</organism>
<feature type="binding site" evidence="5">
    <location>
        <position position="175"/>
    </location>
    <ligand>
        <name>Fe cation</name>
        <dbReference type="ChEBI" id="CHEBI:24875"/>
        <note>catalytic</note>
    </ligand>
</feature>
<comment type="cofactor">
    <cofactor evidence="5">
        <name>Fe(2+)</name>
        <dbReference type="ChEBI" id="CHEBI:29033"/>
    </cofactor>
    <text evidence="5">Binds 1 Fe(2+) ion per subunit.</text>
</comment>